<dbReference type="RefSeq" id="WP_154819717.1">
    <property type="nucleotide sequence ID" value="NZ_CP140152.1"/>
</dbReference>
<gene>
    <name evidence="2" type="ORF">SR858_16745</name>
</gene>
<feature type="transmembrane region" description="Helical" evidence="1">
    <location>
        <begin position="9"/>
        <end position="30"/>
    </location>
</feature>
<evidence type="ECO:0000313" key="3">
    <source>
        <dbReference type="Proteomes" id="UP001326110"/>
    </source>
</evidence>
<protein>
    <submittedName>
        <fullName evidence="2">Uncharacterized protein</fullName>
    </submittedName>
</protein>
<dbReference type="EMBL" id="CP140152">
    <property type="protein sequence ID" value="WQH02719.1"/>
    <property type="molecule type" value="Genomic_DNA"/>
</dbReference>
<dbReference type="Proteomes" id="UP001326110">
    <property type="component" value="Chromosome"/>
</dbReference>
<keyword evidence="3" id="KW-1185">Reference proteome</keyword>
<feature type="transmembrane region" description="Helical" evidence="1">
    <location>
        <begin position="63"/>
        <end position="82"/>
    </location>
</feature>
<evidence type="ECO:0000256" key="1">
    <source>
        <dbReference type="SAM" id="Phobius"/>
    </source>
</evidence>
<feature type="transmembrane region" description="Helical" evidence="1">
    <location>
        <begin position="36"/>
        <end position="56"/>
    </location>
</feature>
<keyword evidence="1" id="KW-1133">Transmembrane helix</keyword>
<evidence type="ECO:0000313" key="2">
    <source>
        <dbReference type="EMBL" id="WQH02719.1"/>
    </source>
</evidence>
<proteinExistence type="predicted"/>
<organism evidence="2 3">
    <name type="scientific">Duganella zoogloeoides</name>
    <dbReference type="NCBI Taxonomy" id="75659"/>
    <lineage>
        <taxon>Bacteria</taxon>
        <taxon>Pseudomonadati</taxon>
        <taxon>Pseudomonadota</taxon>
        <taxon>Betaproteobacteria</taxon>
        <taxon>Burkholderiales</taxon>
        <taxon>Oxalobacteraceae</taxon>
        <taxon>Telluria group</taxon>
        <taxon>Duganella</taxon>
    </lineage>
</organism>
<accession>A0ABZ0XTI1</accession>
<keyword evidence="1" id="KW-0812">Transmembrane</keyword>
<sequence>MKRVFGNPWFMLFFFPMVSVFSISLMKGWAISKPQLIAAALLGFSLAVVNLFDFFFSNSNWLAAFLNGIIGAVTGVIIANLLDKTFEISIWCLGMGALLGVSARFWIRYI</sequence>
<name>A0ABZ0XTI1_9BURK</name>
<reference evidence="2 3" key="1">
    <citation type="submission" date="2023-11" db="EMBL/GenBank/DDBJ databases">
        <title>MicrobeMod: A computational toolkit for identifying prokaryotic methylation and restriction-modification with nanopore sequencing.</title>
        <authorList>
            <person name="Crits-Christoph A."/>
            <person name="Kang S.C."/>
            <person name="Lee H."/>
            <person name="Ostrov N."/>
        </authorList>
    </citation>
    <scope>NUCLEOTIDE SEQUENCE [LARGE SCALE GENOMIC DNA]</scope>
    <source>
        <strain evidence="2 3">ATCC 25935</strain>
    </source>
</reference>
<keyword evidence="1" id="KW-0472">Membrane</keyword>
<dbReference type="GeneID" id="43162039"/>
<feature type="transmembrane region" description="Helical" evidence="1">
    <location>
        <begin position="88"/>
        <end position="107"/>
    </location>
</feature>